<dbReference type="EMBL" id="MHUI01000008">
    <property type="protein sequence ID" value="OHA75618.1"/>
    <property type="molecule type" value="Genomic_DNA"/>
</dbReference>
<sequence length="97" mass="11780">MQIIPEPTEFEWDEGNRNKSRDKHNVEYQEIEEVFFNLPVVVFPDEQHSKIEARYLILGQTDRRRKLAIIFTLRKNKIRVISARPMSIKERKFYETK</sequence>
<comment type="caution">
    <text evidence="2">The sequence shown here is derived from an EMBL/GenBank/DDBJ whole genome shotgun (WGS) entry which is preliminary data.</text>
</comment>
<name>A0A1G2RT29_9BACT</name>
<proteinExistence type="predicted"/>
<dbReference type="InterPro" id="IPR038573">
    <property type="entry name" value="BrnT_sf"/>
</dbReference>
<dbReference type="InterPro" id="IPR007460">
    <property type="entry name" value="BrnT_toxin"/>
</dbReference>
<evidence type="ECO:0000256" key="1">
    <source>
        <dbReference type="SAM" id="MobiDB-lite"/>
    </source>
</evidence>
<organism evidence="2 3">
    <name type="scientific">Candidatus Wildermuthbacteria bacterium RIFCSPLOWO2_01_FULL_48_35</name>
    <dbReference type="NCBI Taxonomy" id="1802463"/>
    <lineage>
        <taxon>Bacteria</taxon>
        <taxon>Candidatus Wildermuthiibacteriota</taxon>
    </lineage>
</organism>
<evidence type="ECO:0008006" key="4">
    <source>
        <dbReference type="Google" id="ProtNLM"/>
    </source>
</evidence>
<dbReference type="Proteomes" id="UP000177081">
    <property type="component" value="Unassembled WGS sequence"/>
</dbReference>
<gene>
    <name evidence="2" type="ORF">A3A32_02880</name>
</gene>
<dbReference type="Pfam" id="PF04365">
    <property type="entry name" value="BrnT_toxin"/>
    <property type="match status" value="1"/>
</dbReference>
<protein>
    <recommendedName>
        <fullName evidence="4">Toxin</fullName>
    </recommendedName>
</protein>
<evidence type="ECO:0000313" key="2">
    <source>
        <dbReference type="EMBL" id="OHA75618.1"/>
    </source>
</evidence>
<dbReference type="AlphaFoldDB" id="A0A1G2RT29"/>
<dbReference type="Gene3D" id="3.10.450.530">
    <property type="entry name" value="Ribonuclease toxin, BrnT, of type II toxin-antitoxin system"/>
    <property type="match status" value="1"/>
</dbReference>
<evidence type="ECO:0000313" key="3">
    <source>
        <dbReference type="Proteomes" id="UP000177081"/>
    </source>
</evidence>
<reference evidence="2 3" key="1">
    <citation type="journal article" date="2016" name="Nat. Commun.">
        <title>Thousands of microbial genomes shed light on interconnected biogeochemical processes in an aquifer system.</title>
        <authorList>
            <person name="Anantharaman K."/>
            <person name="Brown C.T."/>
            <person name="Hug L.A."/>
            <person name="Sharon I."/>
            <person name="Castelle C.J."/>
            <person name="Probst A.J."/>
            <person name="Thomas B.C."/>
            <person name="Singh A."/>
            <person name="Wilkins M.J."/>
            <person name="Karaoz U."/>
            <person name="Brodie E.L."/>
            <person name="Williams K.H."/>
            <person name="Hubbard S.S."/>
            <person name="Banfield J.F."/>
        </authorList>
    </citation>
    <scope>NUCLEOTIDE SEQUENCE [LARGE SCALE GENOMIC DNA]</scope>
</reference>
<feature type="region of interest" description="Disordered" evidence="1">
    <location>
        <begin position="1"/>
        <end position="23"/>
    </location>
</feature>
<feature type="compositionally biased region" description="Basic and acidic residues" evidence="1">
    <location>
        <begin position="14"/>
        <end position="23"/>
    </location>
</feature>
<accession>A0A1G2RT29</accession>